<keyword evidence="1" id="KW-1133">Transmembrane helix</keyword>
<dbReference type="Gene3D" id="3.30.450.40">
    <property type="match status" value="1"/>
</dbReference>
<dbReference type="SUPFAM" id="SSF55781">
    <property type="entry name" value="GAF domain-like"/>
    <property type="match status" value="1"/>
</dbReference>
<evidence type="ECO:0000313" key="2">
    <source>
        <dbReference type="EMBL" id="MCA9397853.1"/>
    </source>
</evidence>
<accession>A0A955LW76</accession>
<organism evidence="2 3">
    <name type="scientific">candidate division WWE3 bacterium</name>
    <dbReference type="NCBI Taxonomy" id="2053526"/>
    <lineage>
        <taxon>Bacteria</taxon>
        <taxon>Katanobacteria</taxon>
    </lineage>
</organism>
<keyword evidence="1" id="KW-0472">Membrane</keyword>
<dbReference type="Proteomes" id="UP000699691">
    <property type="component" value="Unassembled WGS sequence"/>
</dbReference>
<reference evidence="2" key="2">
    <citation type="journal article" date="2021" name="Microbiome">
        <title>Successional dynamics and alternative stable states in a saline activated sludge microbial community over 9 years.</title>
        <authorList>
            <person name="Wang Y."/>
            <person name="Ye J."/>
            <person name="Ju F."/>
            <person name="Liu L."/>
            <person name="Boyd J.A."/>
            <person name="Deng Y."/>
            <person name="Parks D.H."/>
            <person name="Jiang X."/>
            <person name="Yin X."/>
            <person name="Woodcroft B.J."/>
            <person name="Tyson G.W."/>
            <person name="Hugenholtz P."/>
            <person name="Polz M.F."/>
            <person name="Zhang T."/>
        </authorList>
    </citation>
    <scope>NUCLEOTIDE SEQUENCE</scope>
    <source>
        <strain evidence="2">HKST-UBA02</strain>
    </source>
</reference>
<feature type="transmembrane region" description="Helical" evidence="1">
    <location>
        <begin position="12"/>
        <end position="42"/>
    </location>
</feature>
<dbReference type="InterPro" id="IPR029016">
    <property type="entry name" value="GAF-like_dom_sf"/>
</dbReference>
<dbReference type="EMBL" id="JAGQKY010000168">
    <property type="protein sequence ID" value="MCA9397853.1"/>
    <property type="molecule type" value="Genomic_DNA"/>
</dbReference>
<feature type="transmembrane region" description="Helical" evidence="1">
    <location>
        <begin position="62"/>
        <end position="83"/>
    </location>
</feature>
<comment type="caution">
    <text evidence="2">The sequence shown here is derived from an EMBL/GenBank/DDBJ whole genome shotgun (WGS) entry which is preliminary data.</text>
</comment>
<protein>
    <submittedName>
        <fullName evidence="2">GAF domain-containing protein</fullName>
    </submittedName>
</protein>
<sequence length="306" mass="35000">MGSLWLKIQGYWNNYTGVFSIIVGVGSFLVTSALSEILGGAFQNWYSNVALPWLQRSSNQPNWVFVLTALIVAFFGFLFGMVIDNYRTSKKVPYTISTLNTSNIYYFKERSYRSLLEDVDNLLRQSLSKGKGLQSLEWFIKQLYLILPKYVGEQVLTGGGILLPDQNNPDELFFWSQTPSTKSSFKRFYIGNDPSRLHDRGVAGNVYLDGKSRKVTIKDKQNGRADDPSFHFFCDAEHNSFLRYDAFVCARVEWLGQPVGVLTLDFRNPDMFHTEDLEWIKKFADRVGDALVLHGEVEQIENVPHT</sequence>
<reference evidence="2" key="1">
    <citation type="submission" date="2020-04" db="EMBL/GenBank/DDBJ databases">
        <authorList>
            <person name="Zhang T."/>
        </authorList>
    </citation>
    <scope>NUCLEOTIDE SEQUENCE</scope>
    <source>
        <strain evidence="2">HKST-UBA02</strain>
    </source>
</reference>
<dbReference type="AlphaFoldDB" id="A0A955LW76"/>
<gene>
    <name evidence="2" type="ORF">KC573_03410</name>
</gene>
<evidence type="ECO:0000313" key="3">
    <source>
        <dbReference type="Proteomes" id="UP000699691"/>
    </source>
</evidence>
<name>A0A955LW76_UNCKA</name>
<keyword evidence="1" id="KW-0812">Transmembrane</keyword>
<evidence type="ECO:0000256" key="1">
    <source>
        <dbReference type="SAM" id="Phobius"/>
    </source>
</evidence>
<proteinExistence type="predicted"/>